<organism evidence="2 3">
    <name type="scientific">Faecalibacterium langellae</name>
    <dbReference type="NCBI Taxonomy" id="3435293"/>
    <lineage>
        <taxon>Bacteria</taxon>
        <taxon>Bacillati</taxon>
        <taxon>Bacillota</taxon>
        <taxon>Clostridia</taxon>
        <taxon>Eubacteriales</taxon>
        <taxon>Oscillospiraceae</taxon>
        <taxon>Faecalibacterium</taxon>
    </lineage>
</organism>
<sequence length="379" mass="40258">MRSKALPPARAQGHIVPFLEAAALFAALCIFARTAALMLAAAITAPLPMAETLFWLGRQSAQEQPASSVQVEAAPDSTPEAAASSLPQAVQALTGNIEDYLVPLLGEEARPADAGTVIEKNYPQGSGEKYIPCGAGSIKNNTRQTAADIAAEIENPLPFAIEPNSPDPQVLVMHTHATEDYRLSAGLWFAPGDGARSTDCSVNMCAVGRVVADTLNAAGINTLHDETLNDYPSYTGSYANSRAVVQQYLARYPSIKVVLDVHRDAIETESGSRYAPVCTVDGRQAAQVMIICGCDNGTTVQLPGWRQNLRFAAAWERSMEGMYPGFTRPVLFSYRFYNQDLTTGSLLIEIGGHGNNLNEALYAGQLAAKGLAAALLGGA</sequence>
<name>A0A2A6ZTZ4_9FIRM</name>
<evidence type="ECO:0000313" key="3">
    <source>
        <dbReference type="Proteomes" id="UP000220752"/>
    </source>
</evidence>
<dbReference type="NCBIfam" id="TIGR02867">
    <property type="entry name" value="spore_II_P"/>
    <property type="match status" value="1"/>
</dbReference>
<feature type="region of interest" description="Disordered" evidence="1">
    <location>
        <begin position="66"/>
        <end position="85"/>
    </location>
</feature>
<proteinExistence type="predicted"/>
<dbReference type="EMBL" id="NMTQ01000020">
    <property type="protein sequence ID" value="PDX59267.1"/>
    <property type="molecule type" value="Genomic_DNA"/>
</dbReference>
<dbReference type="Pfam" id="PF07454">
    <property type="entry name" value="SpoIIP"/>
    <property type="match status" value="1"/>
</dbReference>
<reference evidence="2 3" key="1">
    <citation type="journal article" date="2017" name="Front. Microbiol.">
        <title>New Insights into the Diversity of the Genus Faecalibacterium.</title>
        <authorList>
            <person name="Benevides L."/>
            <person name="Burman S."/>
            <person name="Martin R."/>
            <person name="Robert V."/>
            <person name="Thomas M."/>
            <person name="Miquel S."/>
            <person name="Chain F."/>
            <person name="Sokol H."/>
            <person name="Bermudez-Humaran L.G."/>
            <person name="Morrison M."/>
            <person name="Langella P."/>
            <person name="Azevedo V.A."/>
            <person name="Chatel J.M."/>
            <person name="Soares S."/>
        </authorList>
    </citation>
    <scope>NUCLEOTIDE SEQUENCE [LARGE SCALE GENOMIC DNA]</scope>
    <source>
        <strain evidence="3">CNCM I-4540</strain>
    </source>
</reference>
<evidence type="ECO:0000256" key="1">
    <source>
        <dbReference type="SAM" id="MobiDB-lite"/>
    </source>
</evidence>
<evidence type="ECO:0000313" key="2">
    <source>
        <dbReference type="EMBL" id="PDX59267.1"/>
    </source>
</evidence>
<gene>
    <name evidence="2" type="ORF">CGS46_04665</name>
</gene>
<keyword evidence="3" id="KW-1185">Reference proteome</keyword>
<accession>A0A2A6ZTZ4</accession>
<comment type="caution">
    <text evidence="2">The sequence shown here is derived from an EMBL/GenBank/DDBJ whole genome shotgun (WGS) entry which is preliminary data.</text>
</comment>
<protein>
    <submittedName>
        <fullName evidence="2">Stage II sporulation protein P</fullName>
    </submittedName>
</protein>
<dbReference type="Proteomes" id="UP000220752">
    <property type="component" value="Unassembled WGS sequence"/>
</dbReference>
<dbReference type="RefSeq" id="WP_005943550.1">
    <property type="nucleotide sequence ID" value="NZ_CP158110.1"/>
</dbReference>
<dbReference type="AlphaFoldDB" id="A0A2A6ZTZ4"/>
<dbReference type="InterPro" id="IPR010897">
    <property type="entry name" value="Spore_II_P"/>
</dbReference>